<keyword evidence="21" id="KW-1185">Reference proteome</keyword>
<comment type="similarity">
    <text evidence="15">Belongs to the arginase family.</text>
</comment>
<reference evidence="20" key="1">
    <citation type="submission" date="2022-06" db="EMBL/GenBank/DDBJ databases">
        <title>Genome Sequence of Candolleomyces eurysporus.</title>
        <authorList>
            <person name="Buettner E."/>
        </authorList>
    </citation>
    <scope>NUCLEOTIDE SEQUENCE</scope>
    <source>
        <strain evidence="20">VTCC 930004</strain>
    </source>
</reference>
<sequence>MASLSRFIPEPKTAAIVGCPFSGGQPKAGVDEGPIRIVEAGIIPQLEDLGWKVKFDGHHEFENISASLTSDPPIGKLKNPRLVSQVTEAVAKAVGAHVQNGELPVTIGGDHSLAMGTISGTLSHYPNACVVWVDAHADINTVETTDSGNIHGMPVSFLLGIGSKVPEFSWVKPLLKADSIVYIGLRDVDAGEKQILREHNIKAFSMHEVDRYGIGKVVEMALDHVNPKRDRPIHLSFDVDALDPSVAPSTGTPVRGGLTFREGHYICEAVYETGLLVALDLMEVNPSLKDPVDVEQTVTVGCSLLRSALALRIRPPTNQDSTSIPARFQRSVIQATSSTSVAIEPASASLANAGAPSVSSGPGAAKKQAFTFDQVHGPPTTQYEMFESTAKPLISRFLEGFNCTILAYGQTSSGKTFTMTGVDLDADPTDPSTGMGIVPRAVSNIFSRANQLKEEKHGMWTYNIKASFIEIYNEDLIDLLSMDEGGGARREVQIREDKDGHIIWGGLREVNVRNANEVMGLIRKGTSIRRTNETDMNAQSSRSHAIFSLTLTQKKYSGSGPPPRSSSPLPPGGRSPSRLARPGSMYAGPGGARVSSPTGGRPSTPSFASAMHRGGLRPASALGHSGDRPADDDSGEWVTITSKFHFVDLAGSERLKRTAAQGERIKEGISINSGLLALGNVISALGDPARAKSNTASYVPYRDSKLTRLLQDSLGGNAHTLMIACVSPAEWNAGETLNTLKYANRARNIKNRAVVNEKEEGWDDVEWLQGTVSRLRKELKALKDGGALPAVEREGDVVEGASKKVLFQLGELQNNYEDLREKFVERTEELTRLRGELGEKHRQSNGGSIGGTAKYEEIVGPVIEEYEKTISAMEAELSLNRAALRHTNELVEEKEEELSAIHERHSATEMYVEELRSRVSKLSEREASNEAYIRDLEEKMKSYDETTMSSSESMSDLRKEVHRYKEAEAYSGKYIADLEARLAKCDESIITLQQSVEKLEHECERRQQEVESLQGRLEAFKQDGEGWLTNLEEREQKVKALEEKMAEWEKKKEEANEARARLGEVVDEVVSARRSLQLDLAKLPAHPIVTAPSPISESPPSEAMTPSPAPDLNSTGLESQLLALQQTHTATLADLSSVTAKYRDALREISDLAAQIQEAKLINSTPAESVISESPSPVNEKPAETPSRRRMTGGRSRESSDAQLNTPGGRRLFFPPGGLDGITSREVAFTIAVAIAGALLGALAQSFILEPRDK</sequence>
<evidence type="ECO:0000256" key="10">
    <source>
        <dbReference type="ARBA" id="ARBA00022801"/>
    </source>
</evidence>
<keyword evidence="9 14" id="KW-0547">Nucleotide-binding</keyword>
<dbReference type="Pfam" id="PF00225">
    <property type="entry name" value="Kinesin"/>
    <property type="match status" value="2"/>
</dbReference>
<dbReference type="GO" id="GO:0004053">
    <property type="term" value="F:arginase activity"/>
    <property type="evidence" value="ECO:0007669"/>
    <property type="project" value="UniProtKB-EC"/>
</dbReference>
<feature type="compositionally biased region" description="Pro residues" evidence="17">
    <location>
        <begin position="560"/>
        <end position="573"/>
    </location>
</feature>
<dbReference type="FunFam" id="3.40.800.10:FF:000009">
    <property type="entry name" value="Arginase"/>
    <property type="match status" value="1"/>
</dbReference>
<dbReference type="InterPro" id="IPR019821">
    <property type="entry name" value="Kinesin_motor_CS"/>
</dbReference>
<evidence type="ECO:0000256" key="7">
    <source>
        <dbReference type="ARBA" id="ARBA00022503"/>
    </source>
</evidence>
<evidence type="ECO:0000259" key="19">
    <source>
        <dbReference type="PROSITE" id="PS50067"/>
    </source>
</evidence>
<dbReference type="NCBIfam" id="TIGR01229">
    <property type="entry name" value="rocF_arginase"/>
    <property type="match status" value="1"/>
</dbReference>
<feature type="region of interest" description="Disordered" evidence="17">
    <location>
        <begin position="554"/>
        <end position="634"/>
    </location>
</feature>
<evidence type="ECO:0000313" key="20">
    <source>
        <dbReference type="EMBL" id="KAJ2927744.1"/>
    </source>
</evidence>
<dbReference type="PROSITE" id="PS50067">
    <property type="entry name" value="KINESIN_MOTOR_2"/>
    <property type="match status" value="1"/>
</dbReference>
<evidence type="ECO:0000256" key="3">
    <source>
        <dbReference type="ARBA" id="ARBA00005098"/>
    </source>
</evidence>
<dbReference type="SUPFAM" id="SSF52540">
    <property type="entry name" value="P-loop containing nucleoside triphosphate hydrolases"/>
    <property type="match status" value="1"/>
</dbReference>
<evidence type="ECO:0000256" key="12">
    <source>
        <dbReference type="ARBA" id="ARBA00023054"/>
    </source>
</evidence>
<dbReference type="PROSITE" id="PS00411">
    <property type="entry name" value="KINESIN_MOTOR_1"/>
    <property type="match status" value="1"/>
</dbReference>
<keyword evidence="18" id="KW-0812">Transmembrane</keyword>
<dbReference type="Proteomes" id="UP001140091">
    <property type="component" value="Unassembled WGS sequence"/>
</dbReference>
<feature type="transmembrane region" description="Helical" evidence="18">
    <location>
        <begin position="1227"/>
        <end position="1249"/>
    </location>
</feature>
<comment type="pathway">
    <text evidence="3">Nitrogen metabolism; urea cycle; L-ornithine and urea from L-arginine: step 1/1.</text>
</comment>
<dbReference type="InterPro" id="IPR020855">
    <property type="entry name" value="Ureohydrolase_Mn_BS"/>
</dbReference>
<dbReference type="Gene3D" id="3.40.850.10">
    <property type="entry name" value="Kinesin motor domain"/>
    <property type="match status" value="1"/>
</dbReference>
<dbReference type="InterPro" id="IPR006035">
    <property type="entry name" value="Ureohydrolase"/>
</dbReference>
<feature type="compositionally biased region" description="Polar residues" evidence="17">
    <location>
        <begin position="1166"/>
        <end position="1177"/>
    </location>
</feature>
<dbReference type="GO" id="GO:0046872">
    <property type="term" value="F:metal ion binding"/>
    <property type="evidence" value="ECO:0007669"/>
    <property type="project" value="UniProtKB-KW"/>
</dbReference>
<evidence type="ECO:0000256" key="17">
    <source>
        <dbReference type="SAM" id="MobiDB-lite"/>
    </source>
</evidence>
<dbReference type="SUPFAM" id="SSF52768">
    <property type="entry name" value="Arginase/deacetylase"/>
    <property type="match status" value="1"/>
</dbReference>
<evidence type="ECO:0000256" key="4">
    <source>
        <dbReference type="ARBA" id="ARBA00012168"/>
    </source>
</evidence>
<comment type="subcellular location">
    <subcellularLocation>
        <location evidence="2">Cytoplasm</location>
    </subcellularLocation>
</comment>
<dbReference type="GO" id="GO:0003777">
    <property type="term" value="F:microtubule motor activity"/>
    <property type="evidence" value="ECO:0007669"/>
    <property type="project" value="InterPro"/>
</dbReference>
<name>A0A9W8MGI8_9AGAR</name>
<feature type="domain" description="Kinesin motor" evidence="19">
    <location>
        <begin position="306"/>
        <end position="749"/>
    </location>
</feature>
<dbReference type="InterPro" id="IPR014033">
    <property type="entry name" value="Arginase"/>
</dbReference>
<comment type="similarity">
    <text evidence="14">Belongs to the TRAFAC class myosin-kinesin ATPase superfamily. Kinesin family.</text>
</comment>
<evidence type="ECO:0000256" key="6">
    <source>
        <dbReference type="ARBA" id="ARBA00022490"/>
    </source>
</evidence>
<feature type="coiled-coil region" evidence="16">
    <location>
        <begin position="975"/>
        <end position="1065"/>
    </location>
</feature>
<dbReference type="GO" id="GO:0051231">
    <property type="term" value="P:spindle elongation"/>
    <property type="evidence" value="ECO:0007669"/>
    <property type="project" value="TreeGrafter"/>
</dbReference>
<feature type="region of interest" description="Disordered" evidence="17">
    <location>
        <begin position="1166"/>
        <end position="1211"/>
    </location>
</feature>
<evidence type="ECO:0000256" key="16">
    <source>
        <dbReference type="SAM" id="Coils"/>
    </source>
</evidence>
<dbReference type="EMBL" id="JANBPK010000963">
    <property type="protein sequence ID" value="KAJ2927744.1"/>
    <property type="molecule type" value="Genomic_DNA"/>
</dbReference>
<dbReference type="PANTHER" id="PTHR47969:SF15">
    <property type="entry name" value="CHROMOSOME-ASSOCIATED KINESIN KIF4A-RELATED"/>
    <property type="match status" value="1"/>
</dbReference>
<dbReference type="InterPro" id="IPR027640">
    <property type="entry name" value="Kinesin-like_fam"/>
</dbReference>
<keyword evidence="7" id="KW-0056">Arginine metabolism</keyword>
<gene>
    <name evidence="20" type="ORF">H1R20_g9347</name>
</gene>
<dbReference type="GO" id="GO:0007052">
    <property type="term" value="P:mitotic spindle organization"/>
    <property type="evidence" value="ECO:0007669"/>
    <property type="project" value="TreeGrafter"/>
</dbReference>
<feature type="coiled-coil region" evidence="16">
    <location>
        <begin position="802"/>
        <end position="836"/>
    </location>
</feature>
<dbReference type="Pfam" id="PF00491">
    <property type="entry name" value="Arginase"/>
    <property type="match status" value="1"/>
</dbReference>
<accession>A0A9W8MGI8</accession>
<feature type="compositionally biased region" description="Low complexity" evidence="17">
    <location>
        <begin position="1092"/>
        <end position="1102"/>
    </location>
</feature>
<dbReference type="GO" id="GO:0005875">
    <property type="term" value="C:microtubule associated complex"/>
    <property type="evidence" value="ECO:0007669"/>
    <property type="project" value="TreeGrafter"/>
</dbReference>
<comment type="cofactor">
    <cofactor evidence="1">
        <name>Mn(2+)</name>
        <dbReference type="ChEBI" id="CHEBI:29035"/>
    </cofactor>
</comment>
<dbReference type="PANTHER" id="PTHR47969">
    <property type="entry name" value="CHROMOSOME-ASSOCIATED KINESIN KIF4A-RELATED"/>
    <property type="match status" value="1"/>
</dbReference>
<dbReference type="GO" id="GO:0008017">
    <property type="term" value="F:microtubule binding"/>
    <property type="evidence" value="ECO:0007669"/>
    <property type="project" value="InterPro"/>
</dbReference>
<dbReference type="GO" id="GO:0005737">
    <property type="term" value="C:cytoplasm"/>
    <property type="evidence" value="ECO:0007669"/>
    <property type="project" value="UniProtKB-SubCell"/>
</dbReference>
<evidence type="ECO:0000256" key="18">
    <source>
        <dbReference type="SAM" id="Phobius"/>
    </source>
</evidence>
<feature type="compositionally biased region" description="Low complexity" evidence="17">
    <location>
        <begin position="595"/>
        <end position="606"/>
    </location>
</feature>
<keyword evidence="10" id="KW-0378">Hydrolase</keyword>
<dbReference type="PRINTS" id="PR00116">
    <property type="entry name" value="ARGINASE"/>
</dbReference>
<evidence type="ECO:0000256" key="11">
    <source>
        <dbReference type="ARBA" id="ARBA00022840"/>
    </source>
</evidence>
<dbReference type="Gene3D" id="3.40.800.10">
    <property type="entry name" value="Ureohydrolase domain"/>
    <property type="match status" value="1"/>
</dbReference>
<evidence type="ECO:0000256" key="2">
    <source>
        <dbReference type="ARBA" id="ARBA00004496"/>
    </source>
</evidence>
<evidence type="ECO:0000256" key="15">
    <source>
        <dbReference type="PROSITE-ProRule" id="PRU00742"/>
    </source>
</evidence>
<keyword evidence="8" id="KW-0479">Metal-binding</keyword>
<evidence type="ECO:0000256" key="8">
    <source>
        <dbReference type="ARBA" id="ARBA00022723"/>
    </source>
</evidence>
<dbReference type="PROSITE" id="PS51409">
    <property type="entry name" value="ARGINASE_2"/>
    <property type="match status" value="1"/>
</dbReference>
<evidence type="ECO:0000256" key="13">
    <source>
        <dbReference type="ARBA" id="ARBA00023211"/>
    </source>
</evidence>
<dbReference type="OrthoDB" id="3176171at2759"/>
<keyword evidence="13" id="KW-0464">Manganese</keyword>
<dbReference type="InterPro" id="IPR001752">
    <property type="entry name" value="Kinesin_motor_dom"/>
</dbReference>
<evidence type="ECO:0000256" key="5">
    <source>
        <dbReference type="ARBA" id="ARBA00018123"/>
    </source>
</evidence>
<dbReference type="InterPro" id="IPR036961">
    <property type="entry name" value="Kinesin_motor_dom_sf"/>
</dbReference>
<dbReference type="SMART" id="SM00129">
    <property type="entry name" value="KISc"/>
    <property type="match status" value="1"/>
</dbReference>
<protein>
    <recommendedName>
        <fullName evidence="5">Arginase</fullName>
        <ecNumber evidence="4">3.5.3.1</ecNumber>
    </recommendedName>
</protein>
<dbReference type="InterPro" id="IPR027417">
    <property type="entry name" value="P-loop_NTPase"/>
</dbReference>
<evidence type="ECO:0000256" key="9">
    <source>
        <dbReference type="ARBA" id="ARBA00022741"/>
    </source>
</evidence>
<keyword evidence="14" id="KW-0505">Motor protein</keyword>
<keyword evidence="18" id="KW-1133">Transmembrane helix</keyword>
<keyword evidence="18" id="KW-0472">Membrane</keyword>
<evidence type="ECO:0000256" key="1">
    <source>
        <dbReference type="ARBA" id="ARBA00001936"/>
    </source>
</evidence>
<evidence type="ECO:0000256" key="14">
    <source>
        <dbReference type="PROSITE-ProRule" id="PRU00283"/>
    </source>
</evidence>
<dbReference type="GO" id="GO:0005524">
    <property type="term" value="F:ATP binding"/>
    <property type="evidence" value="ECO:0007669"/>
    <property type="project" value="UniProtKB-UniRule"/>
</dbReference>
<keyword evidence="6" id="KW-0963">Cytoplasm</keyword>
<dbReference type="GO" id="GO:0007018">
    <property type="term" value="P:microtubule-based movement"/>
    <property type="evidence" value="ECO:0007669"/>
    <property type="project" value="InterPro"/>
</dbReference>
<dbReference type="GO" id="GO:0006525">
    <property type="term" value="P:arginine metabolic process"/>
    <property type="evidence" value="ECO:0007669"/>
    <property type="project" value="UniProtKB-KW"/>
</dbReference>
<feature type="region of interest" description="Disordered" evidence="17">
    <location>
        <begin position="1089"/>
        <end position="1115"/>
    </location>
</feature>
<dbReference type="EC" id="3.5.3.1" evidence="4"/>
<organism evidence="20 21">
    <name type="scientific">Candolleomyces eurysporus</name>
    <dbReference type="NCBI Taxonomy" id="2828524"/>
    <lineage>
        <taxon>Eukaryota</taxon>
        <taxon>Fungi</taxon>
        <taxon>Dikarya</taxon>
        <taxon>Basidiomycota</taxon>
        <taxon>Agaricomycotina</taxon>
        <taxon>Agaricomycetes</taxon>
        <taxon>Agaricomycetidae</taxon>
        <taxon>Agaricales</taxon>
        <taxon>Agaricineae</taxon>
        <taxon>Psathyrellaceae</taxon>
        <taxon>Candolleomyces</taxon>
    </lineage>
</organism>
<dbReference type="PROSITE" id="PS01053">
    <property type="entry name" value="ARGINASE_1"/>
    <property type="match status" value="1"/>
</dbReference>
<keyword evidence="12 16" id="KW-0175">Coiled coil</keyword>
<keyword evidence="11 14" id="KW-0067">ATP-binding</keyword>
<dbReference type="InterPro" id="IPR023696">
    <property type="entry name" value="Ureohydrolase_dom_sf"/>
</dbReference>
<comment type="caution">
    <text evidence="20">The sequence shown here is derived from an EMBL/GenBank/DDBJ whole genome shotgun (WGS) entry which is preliminary data.</text>
</comment>
<dbReference type="AlphaFoldDB" id="A0A9W8MGI8"/>
<dbReference type="CDD" id="cd09989">
    <property type="entry name" value="Arginase"/>
    <property type="match status" value="1"/>
</dbReference>
<feature type="binding site" evidence="14">
    <location>
        <begin position="409"/>
        <end position="416"/>
    </location>
    <ligand>
        <name>ATP</name>
        <dbReference type="ChEBI" id="CHEBI:30616"/>
    </ligand>
</feature>
<feature type="coiled-coil region" evidence="16">
    <location>
        <begin position="863"/>
        <end position="904"/>
    </location>
</feature>
<feature type="non-terminal residue" evidence="20">
    <location>
        <position position="1254"/>
    </location>
</feature>
<evidence type="ECO:0000313" key="21">
    <source>
        <dbReference type="Proteomes" id="UP001140091"/>
    </source>
</evidence>
<proteinExistence type="inferred from homology"/>
<dbReference type="Gene3D" id="1.20.5.340">
    <property type="match status" value="1"/>
</dbReference>